<protein>
    <recommendedName>
        <fullName evidence="3">Inosine/uridine-preferring nucleoside hydrolase domain-containing protein</fullName>
    </recommendedName>
</protein>
<gene>
    <name evidence="4" type="ORF">P775_05060</name>
</gene>
<dbReference type="RefSeq" id="WP_099909906.1">
    <property type="nucleotide sequence ID" value="NZ_AWWI01000042.1"/>
</dbReference>
<evidence type="ECO:0000313" key="5">
    <source>
        <dbReference type="Proteomes" id="UP000231259"/>
    </source>
</evidence>
<dbReference type="EMBL" id="AWWI01000042">
    <property type="protein sequence ID" value="PIL21362.1"/>
    <property type="molecule type" value="Genomic_DNA"/>
</dbReference>
<dbReference type="GO" id="GO:0006152">
    <property type="term" value="P:purine nucleoside catabolic process"/>
    <property type="evidence" value="ECO:0007669"/>
    <property type="project" value="TreeGrafter"/>
</dbReference>
<dbReference type="Gene3D" id="3.90.245.10">
    <property type="entry name" value="Ribonucleoside hydrolase-like"/>
    <property type="match status" value="1"/>
</dbReference>
<evidence type="ECO:0000259" key="3">
    <source>
        <dbReference type="Pfam" id="PF01156"/>
    </source>
</evidence>
<comment type="caution">
    <text evidence="4">The sequence shown here is derived from an EMBL/GenBank/DDBJ whole genome shotgun (WGS) entry which is preliminary data.</text>
</comment>
<reference evidence="4 5" key="1">
    <citation type="submission" date="2013-09" db="EMBL/GenBank/DDBJ databases">
        <title>Genome sequencing of Phaeobacter antarcticus sp. nov. SM1211.</title>
        <authorList>
            <person name="Zhang X.-Y."/>
            <person name="Liu C."/>
            <person name="Chen X.-L."/>
            <person name="Xie B.-B."/>
            <person name="Qin Q.-L."/>
            <person name="Rong J.-C."/>
            <person name="Zhang Y.-Z."/>
        </authorList>
    </citation>
    <scope>NUCLEOTIDE SEQUENCE [LARGE SCALE GENOMIC DNA]</scope>
    <source>
        <strain evidence="4 5">SM1211</strain>
    </source>
</reference>
<accession>A0A2G8RIM8</accession>
<dbReference type="GO" id="GO:0005829">
    <property type="term" value="C:cytosol"/>
    <property type="evidence" value="ECO:0007669"/>
    <property type="project" value="TreeGrafter"/>
</dbReference>
<evidence type="ECO:0000256" key="2">
    <source>
        <dbReference type="ARBA" id="ARBA00023295"/>
    </source>
</evidence>
<evidence type="ECO:0000313" key="4">
    <source>
        <dbReference type="EMBL" id="PIL21362.1"/>
    </source>
</evidence>
<organism evidence="4 5">
    <name type="scientific">Puniceibacterium antarcticum</name>
    <dbReference type="NCBI Taxonomy" id="1206336"/>
    <lineage>
        <taxon>Bacteria</taxon>
        <taxon>Pseudomonadati</taxon>
        <taxon>Pseudomonadota</taxon>
        <taxon>Alphaproteobacteria</taxon>
        <taxon>Rhodobacterales</taxon>
        <taxon>Paracoccaceae</taxon>
        <taxon>Puniceibacterium</taxon>
    </lineage>
</organism>
<dbReference type="OrthoDB" id="9797882at2"/>
<proteinExistence type="predicted"/>
<name>A0A2G8RIM8_9RHOB</name>
<dbReference type="Proteomes" id="UP000231259">
    <property type="component" value="Unassembled WGS sequence"/>
</dbReference>
<dbReference type="InterPro" id="IPR036452">
    <property type="entry name" value="Ribo_hydro-like"/>
</dbReference>
<sequence>MTSVWVDTDMGFDDLWALRLLHRHNITPTGVSVVAGNVPRDVAIANARGAAQAFDLPLHLYAGAERPLQRTPETAERILGAQGMPTRGRSLPQVAGETPPDAVTALADWLLRSPVGSCTLLALGPLSTIAQLVLQAPDAAARLGRLVWMGGSAGPGNHSPRAEFNALGDPHAADIVARAGLPLDVIDLMLCRTVTFGTQDLPKSDPLTTDLLGGYLDIALSRGRARMAIYDPVAALALVAPELFEFAHKTLHVSCSEDDSFGETSFAPDIQSRCRLAVRADAGVAARILAVLAES</sequence>
<dbReference type="Pfam" id="PF01156">
    <property type="entry name" value="IU_nuc_hydro"/>
    <property type="match status" value="1"/>
</dbReference>
<dbReference type="SUPFAM" id="SSF53590">
    <property type="entry name" value="Nucleoside hydrolase"/>
    <property type="match status" value="1"/>
</dbReference>
<keyword evidence="2" id="KW-0326">Glycosidase</keyword>
<dbReference type="GO" id="GO:0008477">
    <property type="term" value="F:purine nucleosidase activity"/>
    <property type="evidence" value="ECO:0007669"/>
    <property type="project" value="TreeGrafter"/>
</dbReference>
<dbReference type="InterPro" id="IPR023186">
    <property type="entry name" value="IUNH"/>
</dbReference>
<keyword evidence="5" id="KW-1185">Reference proteome</keyword>
<dbReference type="PANTHER" id="PTHR12304:SF4">
    <property type="entry name" value="URIDINE NUCLEOSIDASE"/>
    <property type="match status" value="1"/>
</dbReference>
<keyword evidence="1" id="KW-0378">Hydrolase</keyword>
<dbReference type="InterPro" id="IPR001910">
    <property type="entry name" value="Inosine/uridine_hydrolase_dom"/>
</dbReference>
<evidence type="ECO:0000256" key="1">
    <source>
        <dbReference type="ARBA" id="ARBA00022801"/>
    </source>
</evidence>
<dbReference type="PANTHER" id="PTHR12304">
    <property type="entry name" value="INOSINE-URIDINE PREFERRING NUCLEOSIDE HYDROLASE"/>
    <property type="match status" value="1"/>
</dbReference>
<feature type="domain" description="Inosine/uridine-preferring nucleoside hydrolase" evidence="3">
    <location>
        <begin position="4"/>
        <end position="269"/>
    </location>
</feature>
<dbReference type="AlphaFoldDB" id="A0A2G8RIM8"/>